<proteinExistence type="predicted"/>
<feature type="chain" id="PRO_5024464960" description="Cystatin domain-containing protein" evidence="1">
    <location>
        <begin position="29"/>
        <end position="129"/>
    </location>
</feature>
<organism evidence="3 4">
    <name type="scientific">Vibrio algicola</name>
    <dbReference type="NCBI Taxonomy" id="2662262"/>
    <lineage>
        <taxon>Bacteria</taxon>
        <taxon>Pseudomonadati</taxon>
        <taxon>Pseudomonadota</taxon>
        <taxon>Gammaproteobacteria</taxon>
        <taxon>Vibrionales</taxon>
        <taxon>Vibrionaceae</taxon>
        <taxon>Vibrio</taxon>
    </lineage>
</organism>
<gene>
    <name evidence="3" type="ORF">GFB47_13610</name>
</gene>
<dbReference type="PROSITE" id="PS51257">
    <property type="entry name" value="PROKAR_LIPOPROTEIN"/>
    <property type="match status" value="1"/>
</dbReference>
<evidence type="ECO:0000256" key="1">
    <source>
        <dbReference type="SAM" id="SignalP"/>
    </source>
</evidence>
<dbReference type="GO" id="GO:0004869">
    <property type="term" value="F:cysteine-type endopeptidase inhibitor activity"/>
    <property type="evidence" value="ECO:0007669"/>
    <property type="project" value="InterPro"/>
</dbReference>
<dbReference type="CDD" id="cd00042">
    <property type="entry name" value="CY"/>
    <property type="match status" value="1"/>
</dbReference>
<name>A0A5Q0TH18_9VIBR</name>
<keyword evidence="4" id="KW-1185">Reference proteome</keyword>
<dbReference type="AlphaFoldDB" id="A0A5Q0TH18"/>
<evidence type="ECO:0000259" key="2">
    <source>
        <dbReference type="Pfam" id="PF00031"/>
    </source>
</evidence>
<sequence length="129" mass="13961">MRDKFMYKKLLIVSVGALSLMACSSTPAPQDTQAATKCEVLTSKPGGWQKVSITPQVTEAATTAVASIDGSHSLKEIQSATEQVVAGMNYKINFTTEDDTAYVAVVYRNLKSEYKVVSLMSKEDVADCK</sequence>
<dbReference type="InterPro" id="IPR046350">
    <property type="entry name" value="Cystatin_sf"/>
</dbReference>
<dbReference type="Proteomes" id="UP000348942">
    <property type="component" value="Chromosome 2"/>
</dbReference>
<dbReference type="Gene3D" id="3.10.450.10">
    <property type="match status" value="1"/>
</dbReference>
<evidence type="ECO:0000313" key="4">
    <source>
        <dbReference type="Proteomes" id="UP000348942"/>
    </source>
</evidence>
<reference evidence="3 4" key="1">
    <citation type="submission" date="2019-10" db="EMBL/GenBank/DDBJ databases">
        <title>Vibrio sp. nov., isolated from Coralline algae surface.</title>
        <authorList>
            <person name="Geng Y."/>
            <person name="Zhang X."/>
        </authorList>
    </citation>
    <scope>NUCLEOTIDE SEQUENCE [LARGE SCALE GENOMIC DNA]</scope>
    <source>
        <strain evidence="3 4">SM1977</strain>
    </source>
</reference>
<evidence type="ECO:0000313" key="3">
    <source>
        <dbReference type="EMBL" id="QGA66458.1"/>
    </source>
</evidence>
<protein>
    <recommendedName>
        <fullName evidence="2">Cystatin domain-containing protein</fullName>
    </recommendedName>
</protein>
<dbReference type="EMBL" id="CP045700">
    <property type="protein sequence ID" value="QGA66458.1"/>
    <property type="molecule type" value="Genomic_DNA"/>
</dbReference>
<keyword evidence="1" id="KW-0732">Signal</keyword>
<feature type="domain" description="Cystatin" evidence="2">
    <location>
        <begin position="50"/>
        <end position="112"/>
    </location>
</feature>
<dbReference type="InterPro" id="IPR000010">
    <property type="entry name" value="Cystatin_dom"/>
</dbReference>
<dbReference type="Pfam" id="PF00031">
    <property type="entry name" value="Cystatin"/>
    <property type="match status" value="1"/>
</dbReference>
<dbReference type="SUPFAM" id="SSF54403">
    <property type="entry name" value="Cystatin/monellin"/>
    <property type="match status" value="1"/>
</dbReference>
<accession>A0A5Q0TH18</accession>
<feature type="signal peptide" evidence="1">
    <location>
        <begin position="1"/>
        <end position="28"/>
    </location>
</feature>